<proteinExistence type="predicted"/>
<accession>A0ABW1RY29</accession>
<comment type="caution">
    <text evidence="1">The sequence shown here is derived from an EMBL/GenBank/DDBJ whole genome shotgun (WGS) entry which is preliminary data.</text>
</comment>
<evidence type="ECO:0000313" key="2">
    <source>
        <dbReference type="Proteomes" id="UP001596282"/>
    </source>
</evidence>
<dbReference type="EMBL" id="JBHSSC010000009">
    <property type="protein sequence ID" value="MFC6180363.1"/>
    <property type="molecule type" value="Genomic_DNA"/>
</dbReference>
<sequence length="135" mass="14951">MANLKNIDMGQADWVTPLMDNLNLVNYNTDWIYVPLTNTTATGLGDYLIVRKTNYHVDIKSQFAVPAAGNITIGIIPTNMLQPDWRFLQGFAAGQSTISITIDENNNVIAHVPTGSEKRTIDVDTTISYTALRVH</sequence>
<evidence type="ECO:0000313" key="1">
    <source>
        <dbReference type="EMBL" id="MFC6180363.1"/>
    </source>
</evidence>
<dbReference type="Proteomes" id="UP001596282">
    <property type="component" value="Unassembled WGS sequence"/>
</dbReference>
<protein>
    <submittedName>
        <fullName evidence="1">Uncharacterized protein</fullName>
    </submittedName>
</protein>
<name>A0ABW1RY29_9LACO</name>
<gene>
    <name evidence="1" type="ORF">ACFP5Y_03905</name>
</gene>
<organism evidence="1 2">
    <name type="scientific">Lactiplantibacillus daowaiensis</name>
    <dbReference type="NCBI Taxonomy" id="2559918"/>
    <lineage>
        <taxon>Bacteria</taxon>
        <taxon>Bacillati</taxon>
        <taxon>Bacillota</taxon>
        <taxon>Bacilli</taxon>
        <taxon>Lactobacillales</taxon>
        <taxon>Lactobacillaceae</taxon>
        <taxon>Lactiplantibacillus</taxon>
    </lineage>
</organism>
<dbReference type="RefSeq" id="WP_137627736.1">
    <property type="nucleotide sequence ID" value="NZ_BJDJ01000003.1"/>
</dbReference>
<reference evidence="2" key="1">
    <citation type="journal article" date="2019" name="Int. J. Syst. Evol. Microbiol.">
        <title>The Global Catalogue of Microorganisms (GCM) 10K type strain sequencing project: providing services to taxonomists for standard genome sequencing and annotation.</title>
        <authorList>
            <consortium name="The Broad Institute Genomics Platform"/>
            <consortium name="The Broad Institute Genome Sequencing Center for Infectious Disease"/>
            <person name="Wu L."/>
            <person name="Ma J."/>
        </authorList>
    </citation>
    <scope>NUCLEOTIDE SEQUENCE [LARGE SCALE GENOMIC DNA]</scope>
    <source>
        <strain evidence="2">CCM 8933</strain>
    </source>
</reference>
<keyword evidence="2" id="KW-1185">Reference proteome</keyword>